<sequence>HTAVGASSGWEWSLYPIHPTGLSVPSAIGANSADSVGILSVSDIITPLPTVCTTTWRITDTLTCDCQHSHLAPAFIDGSFSVPITCHTAVGIDDQSVPTLSFVSTTAEAAAAWNLLSDEDEDNVVVPANALPTNKAITNPSLSTAVQVAKLQLQDSSTETSSASPNTLFILGLLTLQLPGPYCLMKISLPIWPVLTQFH</sequence>
<keyword evidence="2" id="KW-1185">Reference proteome</keyword>
<comment type="caution">
    <text evidence="1">The sequence shown here is derived from an EMBL/GenBank/DDBJ whole genome shotgun (WGS) entry which is preliminary data.</text>
</comment>
<dbReference type="InParanoid" id="A0A409XMW2"/>
<dbReference type="AlphaFoldDB" id="A0A409XMW2"/>
<organism evidence="1 2">
    <name type="scientific">Psilocybe cyanescens</name>
    <dbReference type="NCBI Taxonomy" id="93625"/>
    <lineage>
        <taxon>Eukaryota</taxon>
        <taxon>Fungi</taxon>
        <taxon>Dikarya</taxon>
        <taxon>Basidiomycota</taxon>
        <taxon>Agaricomycotina</taxon>
        <taxon>Agaricomycetes</taxon>
        <taxon>Agaricomycetidae</taxon>
        <taxon>Agaricales</taxon>
        <taxon>Agaricineae</taxon>
        <taxon>Strophariaceae</taxon>
        <taxon>Psilocybe</taxon>
    </lineage>
</organism>
<feature type="non-terminal residue" evidence="1">
    <location>
        <position position="1"/>
    </location>
</feature>
<proteinExistence type="predicted"/>
<dbReference type="EMBL" id="NHYD01001145">
    <property type="protein sequence ID" value="PPQ92050.1"/>
    <property type="molecule type" value="Genomic_DNA"/>
</dbReference>
<accession>A0A409XMW2</accession>
<reference evidence="1 2" key="1">
    <citation type="journal article" date="2018" name="Evol. Lett.">
        <title>Horizontal gene cluster transfer increased hallucinogenic mushroom diversity.</title>
        <authorList>
            <person name="Reynolds H.T."/>
            <person name="Vijayakumar V."/>
            <person name="Gluck-Thaler E."/>
            <person name="Korotkin H.B."/>
            <person name="Matheny P.B."/>
            <person name="Slot J.C."/>
        </authorList>
    </citation>
    <scope>NUCLEOTIDE SEQUENCE [LARGE SCALE GENOMIC DNA]</scope>
    <source>
        <strain evidence="1 2">2631</strain>
    </source>
</reference>
<dbReference type="Proteomes" id="UP000283269">
    <property type="component" value="Unassembled WGS sequence"/>
</dbReference>
<name>A0A409XMW2_PSICY</name>
<protein>
    <submittedName>
        <fullName evidence="1">Uncharacterized protein</fullName>
    </submittedName>
</protein>
<evidence type="ECO:0000313" key="2">
    <source>
        <dbReference type="Proteomes" id="UP000283269"/>
    </source>
</evidence>
<evidence type="ECO:0000313" key="1">
    <source>
        <dbReference type="EMBL" id="PPQ92050.1"/>
    </source>
</evidence>
<gene>
    <name evidence="1" type="ORF">CVT25_005403</name>
</gene>